<dbReference type="SUPFAM" id="SSF53822">
    <property type="entry name" value="Periplasmic binding protein-like I"/>
    <property type="match status" value="1"/>
</dbReference>
<accession>A0ABP0GRB9</accession>
<sequence length="429" mass="48164">MMKKTCEYNSRFNQFFSSGRHQYDITPSSSEYEGLKGYIVQYREGDLLVGGILDAHRRGSDGHCGDVTEDGIQGIETINMVVEMINADPGILPGVQVGSLIIDSCDMSTHALEGVVHDILPFFTTMKTNQTSEQPIFAGVAGAFASGVSIQTTSLLQVFKIPQVSPWSTNSWLSDKQYFPYFFRTVPSDRHQARAMVNVIVQRGWNYFSVVYKDDTYGIQGFRELEIAALEQNICIAKAISVIERASKDVNNDIIEELLLVRNARVVIVFTNRYQAEELMLAAHRNQESRGHFLWIGSDGWAGDIPLMNTDADYGETLYGSIAFLPKAKPVEALRARISNLTLKHYLLSTGLNPINPWLPEYLAWRLNCSLNDSSNNIDGKPICEPSSHVDYNQLHILSIMQVKQTIAYEDARRVTCRFNVAELSILEN</sequence>
<comment type="subcellular location">
    <subcellularLocation>
        <location evidence="1">Membrane</location>
        <topology evidence="1">Multi-pass membrane protein</topology>
    </subcellularLocation>
</comment>
<organism evidence="8 9">
    <name type="scientific">Clavelina lepadiformis</name>
    <name type="common">Light-bulb sea squirt</name>
    <name type="synonym">Ascidia lepadiformis</name>
    <dbReference type="NCBI Taxonomy" id="159417"/>
    <lineage>
        <taxon>Eukaryota</taxon>
        <taxon>Metazoa</taxon>
        <taxon>Chordata</taxon>
        <taxon>Tunicata</taxon>
        <taxon>Ascidiacea</taxon>
        <taxon>Aplousobranchia</taxon>
        <taxon>Clavelinidae</taxon>
        <taxon>Clavelina</taxon>
    </lineage>
</organism>
<keyword evidence="4" id="KW-0472">Membrane</keyword>
<dbReference type="InterPro" id="IPR000337">
    <property type="entry name" value="GPCR_3"/>
</dbReference>
<evidence type="ECO:0000256" key="1">
    <source>
        <dbReference type="ARBA" id="ARBA00004141"/>
    </source>
</evidence>
<keyword evidence="5" id="KW-0675">Receptor</keyword>
<evidence type="ECO:0000256" key="4">
    <source>
        <dbReference type="ARBA" id="ARBA00023136"/>
    </source>
</evidence>
<keyword evidence="3" id="KW-1133">Transmembrane helix</keyword>
<proteinExistence type="predicted"/>
<name>A0ABP0GRB9_CLALP</name>
<feature type="domain" description="Receptor ligand binding region" evidence="7">
    <location>
        <begin position="77"/>
        <end position="338"/>
    </location>
</feature>
<protein>
    <recommendedName>
        <fullName evidence="7">Receptor ligand binding region domain-containing protein</fullName>
    </recommendedName>
</protein>
<keyword evidence="2" id="KW-0812">Transmembrane</keyword>
<dbReference type="Pfam" id="PF01094">
    <property type="entry name" value="ANF_receptor"/>
    <property type="match status" value="1"/>
</dbReference>
<dbReference type="Gene3D" id="3.40.50.2300">
    <property type="match status" value="1"/>
</dbReference>
<evidence type="ECO:0000256" key="6">
    <source>
        <dbReference type="ARBA" id="ARBA00023180"/>
    </source>
</evidence>
<dbReference type="EMBL" id="CAWYQH010000141">
    <property type="protein sequence ID" value="CAK8694120.1"/>
    <property type="molecule type" value="Genomic_DNA"/>
</dbReference>
<evidence type="ECO:0000256" key="5">
    <source>
        <dbReference type="ARBA" id="ARBA00023170"/>
    </source>
</evidence>
<evidence type="ECO:0000259" key="7">
    <source>
        <dbReference type="Pfam" id="PF01094"/>
    </source>
</evidence>
<evidence type="ECO:0000313" key="9">
    <source>
        <dbReference type="Proteomes" id="UP001642483"/>
    </source>
</evidence>
<evidence type="ECO:0000313" key="8">
    <source>
        <dbReference type="EMBL" id="CAK8694120.1"/>
    </source>
</evidence>
<gene>
    <name evidence="8" type="ORF">CVLEPA_LOCUS27387</name>
</gene>
<comment type="caution">
    <text evidence="8">The sequence shown here is derived from an EMBL/GenBank/DDBJ whole genome shotgun (WGS) entry which is preliminary data.</text>
</comment>
<evidence type="ECO:0000256" key="3">
    <source>
        <dbReference type="ARBA" id="ARBA00022989"/>
    </source>
</evidence>
<dbReference type="PANTHER" id="PTHR24060">
    <property type="entry name" value="METABOTROPIC GLUTAMATE RECEPTOR"/>
    <property type="match status" value="1"/>
</dbReference>
<reference evidence="8 9" key="1">
    <citation type="submission" date="2024-02" db="EMBL/GenBank/DDBJ databases">
        <authorList>
            <person name="Daric V."/>
            <person name="Darras S."/>
        </authorList>
    </citation>
    <scope>NUCLEOTIDE SEQUENCE [LARGE SCALE GENOMIC DNA]</scope>
</reference>
<dbReference type="Proteomes" id="UP001642483">
    <property type="component" value="Unassembled WGS sequence"/>
</dbReference>
<keyword evidence="6" id="KW-0325">Glycoprotein</keyword>
<keyword evidence="9" id="KW-1185">Reference proteome</keyword>
<dbReference type="InterPro" id="IPR050726">
    <property type="entry name" value="mGluR"/>
</dbReference>
<dbReference type="InterPro" id="IPR028082">
    <property type="entry name" value="Peripla_BP_I"/>
</dbReference>
<evidence type="ECO:0000256" key="2">
    <source>
        <dbReference type="ARBA" id="ARBA00022692"/>
    </source>
</evidence>
<dbReference type="PRINTS" id="PR00248">
    <property type="entry name" value="GPCRMGR"/>
</dbReference>
<dbReference type="InterPro" id="IPR001828">
    <property type="entry name" value="ANF_lig-bd_rcpt"/>
</dbReference>